<dbReference type="EMBL" id="CAJQZP010001478">
    <property type="protein sequence ID" value="CAG5049639.1"/>
    <property type="molecule type" value="Genomic_DNA"/>
</dbReference>
<evidence type="ECO:0000313" key="3">
    <source>
        <dbReference type="Proteomes" id="UP000691718"/>
    </source>
</evidence>
<reference evidence="2" key="1">
    <citation type="submission" date="2021-04" db="EMBL/GenBank/DDBJ databases">
        <authorList>
            <person name="Tunstrom K."/>
        </authorList>
    </citation>
    <scope>NUCLEOTIDE SEQUENCE</scope>
</reference>
<feature type="chain" id="PRO_5035805862" evidence="1">
    <location>
        <begin position="25"/>
        <end position="102"/>
    </location>
</feature>
<evidence type="ECO:0000313" key="2">
    <source>
        <dbReference type="EMBL" id="CAG5049639.1"/>
    </source>
</evidence>
<proteinExistence type="predicted"/>
<keyword evidence="1" id="KW-0732">Signal</keyword>
<gene>
    <name evidence="2" type="ORF">PAPOLLO_LOCUS24551</name>
</gene>
<feature type="signal peptide" evidence="1">
    <location>
        <begin position="1"/>
        <end position="24"/>
    </location>
</feature>
<comment type="caution">
    <text evidence="2">The sequence shown here is derived from an EMBL/GenBank/DDBJ whole genome shotgun (WGS) entry which is preliminary data.</text>
</comment>
<name>A0A8S3Y6V8_PARAO</name>
<dbReference type="OrthoDB" id="2506647at2759"/>
<dbReference type="Proteomes" id="UP000691718">
    <property type="component" value="Unassembled WGS sequence"/>
</dbReference>
<accession>A0A8S3Y6V8</accession>
<evidence type="ECO:0000256" key="1">
    <source>
        <dbReference type="SAM" id="SignalP"/>
    </source>
</evidence>
<organism evidence="2 3">
    <name type="scientific">Parnassius apollo</name>
    <name type="common">Apollo butterfly</name>
    <name type="synonym">Papilio apollo</name>
    <dbReference type="NCBI Taxonomy" id="110799"/>
    <lineage>
        <taxon>Eukaryota</taxon>
        <taxon>Metazoa</taxon>
        <taxon>Ecdysozoa</taxon>
        <taxon>Arthropoda</taxon>
        <taxon>Hexapoda</taxon>
        <taxon>Insecta</taxon>
        <taxon>Pterygota</taxon>
        <taxon>Neoptera</taxon>
        <taxon>Endopterygota</taxon>
        <taxon>Lepidoptera</taxon>
        <taxon>Glossata</taxon>
        <taxon>Ditrysia</taxon>
        <taxon>Papilionoidea</taxon>
        <taxon>Papilionidae</taxon>
        <taxon>Parnassiinae</taxon>
        <taxon>Parnassini</taxon>
        <taxon>Parnassius</taxon>
        <taxon>Parnassius</taxon>
    </lineage>
</organism>
<sequence>MYLSLKISFISILACIVLNLNVLGNNDDDSKVKNAFIASNVVPDVISAPPFRYISIKYPSGVEVDLGNKLASIEVRNKPTVKWEADRNTFYTLALVGEYLTT</sequence>
<protein>
    <submittedName>
        <fullName evidence="2">(apollo) hypothetical protein</fullName>
    </submittedName>
</protein>
<dbReference type="AlphaFoldDB" id="A0A8S3Y6V8"/>
<keyword evidence="3" id="KW-1185">Reference proteome</keyword>